<accession>A0ABM1A400</accession>
<sequence>MGCSASSTAALSQGDVIEKKDSSQVIDNSAGGDKSMPKSNKVSAQQMVKKESQTSSIRISTKAPREQPPPFKKTPKEAGGSMAKNAHTDKGGGADERIGKQLTSSQQGSLPGYLTDEKNILKYSKTSSSQIVTKRSSVIARKLESDRIEDEASVDIPMSTKTPKEHPGPASASTKTSSTIATSMSVSSTVAPVNDIILEDNLESSSVTNLTQRNGSNICVAVKNVETTEARSCSTSDLSPNIEAKLSIAQVSTEEPVSRSDSALSKRRADKSKHRGSKSTNPSTPAGSLTAVSKSNENVDGRPRSSNSHRHHHHHHHHHHPHHHAKYGTHSKITSPKKTFKFTSKDEKTQFFVKTVKSNDENDEDLGDTKDILIQTDVVTVNDHNEKSKKKLLIKMKKLGSKESGAKLRMLKPRQGSEKGKNKGKEKKKHGENEKEKELTTEELEEEGRTLCLF</sequence>
<evidence type="ECO:0000313" key="3">
    <source>
        <dbReference type="RefSeq" id="XP_012940356.2"/>
    </source>
</evidence>
<reference evidence="3" key="1">
    <citation type="submission" date="2025-08" db="UniProtKB">
        <authorList>
            <consortium name="RefSeq"/>
        </authorList>
    </citation>
    <scope>IDENTIFICATION</scope>
</reference>
<evidence type="ECO:0000256" key="1">
    <source>
        <dbReference type="SAM" id="MobiDB-lite"/>
    </source>
</evidence>
<feature type="region of interest" description="Disordered" evidence="1">
    <location>
        <begin position="1"/>
        <end position="118"/>
    </location>
</feature>
<feature type="compositionally biased region" description="Polar residues" evidence="1">
    <location>
        <begin position="250"/>
        <end position="263"/>
    </location>
</feature>
<gene>
    <name evidence="3" type="primary">LOC101846749</name>
</gene>
<feature type="compositionally biased region" description="Polar residues" evidence="1">
    <location>
        <begin position="278"/>
        <end position="296"/>
    </location>
</feature>
<proteinExistence type="predicted"/>
<feature type="compositionally biased region" description="Basic residues" evidence="1">
    <location>
        <begin position="265"/>
        <end position="277"/>
    </location>
</feature>
<feature type="compositionally biased region" description="Basic and acidic residues" evidence="1">
    <location>
        <begin position="415"/>
        <end position="440"/>
    </location>
</feature>
<organism evidence="2 3">
    <name type="scientific">Aplysia californica</name>
    <name type="common">California sea hare</name>
    <dbReference type="NCBI Taxonomy" id="6500"/>
    <lineage>
        <taxon>Eukaryota</taxon>
        <taxon>Metazoa</taxon>
        <taxon>Spiralia</taxon>
        <taxon>Lophotrochozoa</taxon>
        <taxon>Mollusca</taxon>
        <taxon>Gastropoda</taxon>
        <taxon>Heterobranchia</taxon>
        <taxon>Euthyneura</taxon>
        <taxon>Tectipleura</taxon>
        <taxon>Aplysiida</taxon>
        <taxon>Aplysioidea</taxon>
        <taxon>Aplysiidae</taxon>
        <taxon>Aplysia</taxon>
    </lineage>
</organism>
<feature type="compositionally biased region" description="Basic residues" evidence="1">
    <location>
        <begin position="307"/>
        <end position="329"/>
    </location>
</feature>
<name>A0ABM1A400_APLCA</name>
<dbReference type="Proteomes" id="UP000694888">
    <property type="component" value="Unplaced"/>
</dbReference>
<dbReference type="GeneID" id="101846749"/>
<keyword evidence="2" id="KW-1185">Reference proteome</keyword>
<feature type="compositionally biased region" description="Basic and acidic residues" evidence="1">
    <location>
        <begin position="86"/>
        <end position="99"/>
    </location>
</feature>
<feature type="region of interest" description="Disordered" evidence="1">
    <location>
        <begin position="398"/>
        <end position="454"/>
    </location>
</feature>
<feature type="region of interest" description="Disordered" evidence="1">
    <location>
        <begin position="250"/>
        <end position="332"/>
    </location>
</feature>
<feature type="compositionally biased region" description="Polar residues" evidence="1">
    <location>
        <begin position="1"/>
        <end position="11"/>
    </location>
</feature>
<evidence type="ECO:0000313" key="2">
    <source>
        <dbReference type="Proteomes" id="UP000694888"/>
    </source>
</evidence>
<feature type="region of interest" description="Disordered" evidence="1">
    <location>
        <begin position="140"/>
        <end position="180"/>
    </location>
</feature>
<protein>
    <submittedName>
        <fullName evidence="3">Dual 3',5'-cyclic-AMP and -GMP phosphodiesterase 11 isoform X2</fullName>
    </submittedName>
</protein>
<feature type="compositionally biased region" description="Polar residues" evidence="1">
    <location>
        <begin position="37"/>
        <end position="46"/>
    </location>
</feature>
<feature type="compositionally biased region" description="Low complexity" evidence="1">
    <location>
        <begin position="170"/>
        <end position="180"/>
    </location>
</feature>
<dbReference type="RefSeq" id="XP_012940356.2">
    <property type="nucleotide sequence ID" value="XM_013084902.2"/>
</dbReference>